<evidence type="ECO:0000313" key="4">
    <source>
        <dbReference type="Proteomes" id="UP000054053"/>
    </source>
</evidence>
<dbReference type="InterPro" id="IPR003892">
    <property type="entry name" value="CUE"/>
</dbReference>
<feature type="region of interest" description="Disordered" evidence="1">
    <location>
        <begin position="465"/>
        <end position="492"/>
    </location>
</feature>
<accession>A0A1B5L2T8</accession>
<name>A0A1B5L2T8_USTVR</name>
<dbReference type="InterPro" id="IPR041800">
    <property type="entry name" value="ASCC2_CUE"/>
</dbReference>
<evidence type="ECO:0000313" key="3">
    <source>
        <dbReference type="EMBL" id="GAO17734.1"/>
    </source>
</evidence>
<dbReference type="PANTHER" id="PTHR21494:SF0">
    <property type="entry name" value="ACTIVATING SIGNAL COINTEGRATOR 1 COMPLEX SUBUNIT 2"/>
    <property type="match status" value="1"/>
</dbReference>
<dbReference type="SMART" id="SM00546">
    <property type="entry name" value="CUE"/>
    <property type="match status" value="1"/>
</dbReference>
<comment type="caution">
    <text evidence="3">The sequence shown here is derived from an EMBL/GenBank/DDBJ whole genome shotgun (WGS) entry which is preliminary data.</text>
</comment>
<evidence type="ECO:0000256" key="1">
    <source>
        <dbReference type="SAM" id="MobiDB-lite"/>
    </source>
</evidence>
<feature type="region of interest" description="Disordered" evidence="1">
    <location>
        <begin position="568"/>
        <end position="662"/>
    </location>
</feature>
<dbReference type="InterPro" id="IPR052586">
    <property type="entry name" value="ASCC2"/>
</dbReference>
<proteinExistence type="predicted"/>
<dbReference type="CDD" id="cd14364">
    <property type="entry name" value="CUE_ASCC2"/>
    <property type="match status" value="1"/>
</dbReference>
<protein>
    <recommendedName>
        <fullName evidence="2">CUE domain-containing protein</fullName>
    </recommendedName>
</protein>
<dbReference type="GO" id="GO:0043130">
    <property type="term" value="F:ubiquitin binding"/>
    <property type="evidence" value="ECO:0007669"/>
    <property type="project" value="InterPro"/>
</dbReference>
<sequence length="662" mass="71117">MSALPPLAPFPKASWQKNLSSTEWNQLVQAWASLCRAYLDLPDDGFSKASNNHDSLVAFTSSFVRETVHASSTSASTSLLRPVFHLTSRLLKLVNPPQLLEYSFLGNLARLYPKKRTAALLGDVFAGTASRAVAEASVTALKRLLIPHLDSGIRGDLKLVESSLVALNPLLHASPAPCVLLLAGSDFLDGLVTCYRVMNPPLRKAIVATTYLCVVGLADSEPPKWSMLNDQLFALNSAAESHKNGPLNANDSLVAELVTTTPLLKILWRKAEAHGAATESLQKRIAVLESFTKGPMTRPSRLVRGRVDKGKGKATNDEAQMEAHVRRMSQVSQVQDIFPELGTGFISRCLDEYGDDVEQVVANLLSNSLPSHLAAADRSEPLYVRLLPNVAARSAPLPPAPAPAPASSRRNVFDDDEFDRLGVDLSKISFGKKPQKDADHLLRDKSAAPNKATILSALAAFDSDEDERDDTYDAADVGGTVDSTNQEADGANDGNEELLFRAYQTNEKMFDRDAGTRRSNMRLKLREETGMTDEALEGWAVMLARNPQQKKRLEAKYAFAGQQAQLERTAWRAGPAEDGDVDGAAGRGGRGGRGGSGEGTGAGRGGRGRGGRGGPGSSAAGPAGEKETEAARRNKEAHKGSRANHNRRNARAKKMARGGFAG</sequence>
<dbReference type="Gene3D" id="1.10.8.10">
    <property type="entry name" value="DNA helicase RuvA subunit, C-terminal domain"/>
    <property type="match status" value="1"/>
</dbReference>
<dbReference type="PANTHER" id="PTHR21494">
    <property type="entry name" value="ACTIVATING SIGNAL COINTEGRATOR 1 COMPLEX SUBUNIT 2 ASC-1 COMPLEX SUBUNIT P100"/>
    <property type="match status" value="1"/>
</dbReference>
<dbReference type="SUPFAM" id="SSF46934">
    <property type="entry name" value="UBA-like"/>
    <property type="match status" value="1"/>
</dbReference>
<evidence type="ECO:0000259" key="2">
    <source>
        <dbReference type="PROSITE" id="PS51140"/>
    </source>
</evidence>
<feature type="compositionally biased region" description="Basic residues" evidence="1">
    <location>
        <begin position="640"/>
        <end position="656"/>
    </location>
</feature>
<dbReference type="PROSITE" id="PS51140">
    <property type="entry name" value="CUE"/>
    <property type="match status" value="1"/>
</dbReference>
<dbReference type="Pfam" id="PF02845">
    <property type="entry name" value="CUE"/>
    <property type="match status" value="1"/>
</dbReference>
<dbReference type="Proteomes" id="UP000054053">
    <property type="component" value="Unassembled WGS sequence"/>
</dbReference>
<dbReference type="AlphaFoldDB" id="A0A1B5L2T8"/>
<reference evidence="4" key="1">
    <citation type="journal article" date="2016" name="Genome Announc.">
        <title>Genome sequence of Ustilaginoidea virens IPU010, a rice pathogenic fungus causing false smut.</title>
        <authorList>
            <person name="Kumagai T."/>
            <person name="Ishii T."/>
            <person name="Terai G."/>
            <person name="Umemura M."/>
            <person name="Machida M."/>
            <person name="Asai K."/>
        </authorList>
    </citation>
    <scope>NUCLEOTIDE SEQUENCE [LARGE SCALE GENOMIC DNA]</scope>
    <source>
        <strain evidence="4">IPU010</strain>
    </source>
</reference>
<organism evidence="3 4">
    <name type="scientific">Ustilaginoidea virens</name>
    <name type="common">Rice false smut fungus</name>
    <name type="synonym">Villosiclava virens</name>
    <dbReference type="NCBI Taxonomy" id="1159556"/>
    <lineage>
        <taxon>Eukaryota</taxon>
        <taxon>Fungi</taxon>
        <taxon>Dikarya</taxon>
        <taxon>Ascomycota</taxon>
        <taxon>Pezizomycotina</taxon>
        <taxon>Sordariomycetes</taxon>
        <taxon>Hypocreomycetidae</taxon>
        <taxon>Hypocreales</taxon>
        <taxon>Clavicipitaceae</taxon>
        <taxon>Ustilaginoidea</taxon>
    </lineage>
</organism>
<dbReference type="EMBL" id="BBTG02000016">
    <property type="protein sequence ID" value="GAO17734.1"/>
    <property type="molecule type" value="Genomic_DNA"/>
</dbReference>
<feature type="domain" description="CUE" evidence="2">
    <location>
        <begin position="326"/>
        <end position="369"/>
    </location>
</feature>
<feature type="compositionally biased region" description="Basic and acidic residues" evidence="1">
    <location>
        <begin position="624"/>
        <end position="639"/>
    </location>
</feature>
<dbReference type="InterPro" id="IPR009060">
    <property type="entry name" value="UBA-like_sf"/>
</dbReference>
<gene>
    <name evidence="3" type="ORF">UVI_02033360</name>
</gene>
<feature type="compositionally biased region" description="Gly residues" evidence="1">
    <location>
        <begin position="585"/>
        <end position="605"/>
    </location>
</feature>